<sequence>TYNANIDNIDKEEDKNQTDQDDVVYVDSEKEVVLIDDDEEQEAEGKANNDTNAAPDRVRSSAPLTIRYVCFKQLNITCFNGEGKQREQISREDLKD</sequence>
<feature type="region of interest" description="Disordered" evidence="1">
    <location>
        <begin position="36"/>
        <end position="58"/>
    </location>
</feature>
<keyword evidence="3" id="KW-1185">Reference proteome</keyword>
<feature type="non-terminal residue" evidence="2">
    <location>
        <position position="1"/>
    </location>
</feature>
<feature type="compositionally biased region" description="Basic and acidic residues" evidence="1">
    <location>
        <begin position="8"/>
        <end position="18"/>
    </location>
</feature>
<feature type="region of interest" description="Disordered" evidence="1">
    <location>
        <begin position="1"/>
        <end position="20"/>
    </location>
</feature>
<comment type="caution">
    <text evidence="2">The sequence shown here is derived from an EMBL/GenBank/DDBJ whole genome shotgun (WGS) entry which is preliminary data.</text>
</comment>
<reference evidence="2" key="1">
    <citation type="submission" date="2022-03" db="EMBL/GenBank/DDBJ databases">
        <authorList>
            <person name="Lindestad O."/>
        </authorList>
    </citation>
    <scope>NUCLEOTIDE SEQUENCE</scope>
</reference>
<organism evidence="2 3">
    <name type="scientific">Pararge aegeria aegeria</name>
    <dbReference type="NCBI Taxonomy" id="348720"/>
    <lineage>
        <taxon>Eukaryota</taxon>
        <taxon>Metazoa</taxon>
        <taxon>Ecdysozoa</taxon>
        <taxon>Arthropoda</taxon>
        <taxon>Hexapoda</taxon>
        <taxon>Insecta</taxon>
        <taxon>Pterygota</taxon>
        <taxon>Neoptera</taxon>
        <taxon>Endopterygota</taxon>
        <taxon>Lepidoptera</taxon>
        <taxon>Glossata</taxon>
        <taxon>Ditrysia</taxon>
        <taxon>Papilionoidea</taxon>
        <taxon>Nymphalidae</taxon>
        <taxon>Satyrinae</taxon>
        <taxon>Satyrini</taxon>
        <taxon>Parargina</taxon>
        <taxon>Pararge</taxon>
    </lineage>
</organism>
<name>A0A8S4QXV6_9NEOP</name>
<proteinExistence type="predicted"/>
<evidence type="ECO:0000256" key="1">
    <source>
        <dbReference type="SAM" id="MobiDB-lite"/>
    </source>
</evidence>
<dbReference type="AlphaFoldDB" id="A0A8S4QXV6"/>
<evidence type="ECO:0000313" key="2">
    <source>
        <dbReference type="EMBL" id="CAH2226956.1"/>
    </source>
</evidence>
<dbReference type="Proteomes" id="UP000838756">
    <property type="component" value="Unassembled WGS sequence"/>
</dbReference>
<accession>A0A8S4QXV6</accession>
<dbReference type="EMBL" id="CAKXAJ010022252">
    <property type="protein sequence ID" value="CAH2226956.1"/>
    <property type="molecule type" value="Genomic_DNA"/>
</dbReference>
<evidence type="ECO:0000313" key="3">
    <source>
        <dbReference type="Proteomes" id="UP000838756"/>
    </source>
</evidence>
<protein>
    <submittedName>
        <fullName evidence="2">Jg6057 protein</fullName>
    </submittedName>
</protein>
<gene>
    <name evidence="2" type="primary">jg6057</name>
    <name evidence="2" type="ORF">PAEG_LOCUS7560</name>
</gene>